<evidence type="ECO:0000313" key="1">
    <source>
        <dbReference type="EMBL" id="KKL73003.1"/>
    </source>
</evidence>
<organism evidence="1">
    <name type="scientific">marine sediment metagenome</name>
    <dbReference type="NCBI Taxonomy" id="412755"/>
    <lineage>
        <taxon>unclassified sequences</taxon>
        <taxon>metagenomes</taxon>
        <taxon>ecological metagenomes</taxon>
    </lineage>
</organism>
<sequence length="69" mass="7632">MSALRHVDGNYWTAKQGMRAYKAGFARGQSPYSPEMGKRCRAGWGEAAPFHRAWLSGWDAAALAEDDSQ</sequence>
<reference evidence="1" key="1">
    <citation type="journal article" date="2015" name="Nature">
        <title>Complex archaea that bridge the gap between prokaryotes and eukaryotes.</title>
        <authorList>
            <person name="Spang A."/>
            <person name="Saw J.H."/>
            <person name="Jorgensen S.L."/>
            <person name="Zaremba-Niedzwiedzka K."/>
            <person name="Martijn J."/>
            <person name="Lind A.E."/>
            <person name="van Eijk R."/>
            <person name="Schleper C."/>
            <person name="Guy L."/>
            <person name="Ettema T.J."/>
        </authorList>
    </citation>
    <scope>NUCLEOTIDE SEQUENCE</scope>
</reference>
<gene>
    <name evidence="1" type="ORF">LCGC14_2079290</name>
</gene>
<proteinExistence type="predicted"/>
<evidence type="ECO:0008006" key="2">
    <source>
        <dbReference type="Google" id="ProtNLM"/>
    </source>
</evidence>
<protein>
    <recommendedName>
        <fullName evidence="2">Ribosome modulation factor</fullName>
    </recommendedName>
</protein>
<dbReference type="EMBL" id="LAZR01025097">
    <property type="protein sequence ID" value="KKL73003.1"/>
    <property type="molecule type" value="Genomic_DNA"/>
</dbReference>
<comment type="caution">
    <text evidence="1">The sequence shown here is derived from an EMBL/GenBank/DDBJ whole genome shotgun (WGS) entry which is preliminary data.</text>
</comment>
<accession>A0A0F9EFY4</accession>
<name>A0A0F9EFY4_9ZZZZ</name>
<dbReference type="AlphaFoldDB" id="A0A0F9EFY4"/>